<dbReference type="InterPro" id="IPR012259">
    <property type="entry name" value="DHFR"/>
</dbReference>
<keyword evidence="5 8" id="KW-0521">NADP</keyword>
<name>A0ABQ0E013_9PORP</name>
<dbReference type="Gene3D" id="3.40.430.10">
    <property type="entry name" value="Dihydrofolate Reductase, subunit A"/>
    <property type="match status" value="1"/>
</dbReference>
<dbReference type="PRINTS" id="PR00070">
    <property type="entry name" value="DHFR"/>
</dbReference>
<gene>
    <name evidence="10" type="ORF">Tsumi_01640</name>
</gene>
<feature type="domain" description="DHFR" evidence="9">
    <location>
        <begin position="2"/>
        <end position="164"/>
    </location>
</feature>
<dbReference type="Pfam" id="PF00186">
    <property type="entry name" value="DHFR_1"/>
    <property type="match status" value="1"/>
</dbReference>
<evidence type="ECO:0000259" key="9">
    <source>
        <dbReference type="PROSITE" id="PS51330"/>
    </source>
</evidence>
<evidence type="ECO:0000313" key="11">
    <source>
        <dbReference type="Proteomes" id="UP001628220"/>
    </source>
</evidence>
<comment type="similarity">
    <text evidence="2 8">Belongs to the dihydrofolate reductase family.</text>
</comment>
<accession>A0ABQ0E013</accession>
<organism evidence="10 11">
    <name type="scientific">Porphyromonas miyakawae</name>
    <dbReference type="NCBI Taxonomy" id="3137470"/>
    <lineage>
        <taxon>Bacteria</taxon>
        <taxon>Pseudomonadati</taxon>
        <taxon>Bacteroidota</taxon>
        <taxon>Bacteroidia</taxon>
        <taxon>Bacteroidales</taxon>
        <taxon>Porphyromonadaceae</taxon>
        <taxon>Porphyromonas</taxon>
    </lineage>
</organism>
<evidence type="ECO:0000256" key="7">
    <source>
        <dbReference type="ARBA" id="ARBA00025067"/>
    </source>
</evidence>
<dbReference type="PIRSF" id="PIRSF000194">
    <property type="entry name" value="DHFR"/>
    <property type="match status" value="1"/>
</dbReference>
<dbReference type="SUPFAM" id="SSF53597">
    <property type="entry name" value="Dihydrofolate reductase-like"/>
    <property type="match status" value="1"/>
</dbReference>
<reference evidence="10 11" key="1">
    <citation type="journal article" date="2025" name="Int. J. Syst. Evol. Microbiol.">
        <title>Desulfovibrio falkowii sp. nov., Porphyromonas miyakawae sp. nov., Mediterraneibacter flintii sp. nov. and Owariibacterium komagatae gen. nov., sp. nov., isolated from human faeces.</title>
        <authorList>
            <person name="Hamaguchi T."/>
            <person name="Ohara M."/>
            <person name="Hisatomi A."/>
            <person name="Sekiguchi K."/>
            <person name="Takeda J.I."/>
            <person name="Ueyama J."/>
            <person name="Ito M."/>
            <person name="Nishiwaki H."/>
            <person name="Ogi T."/>
            <person name="Hirayama M."/>
            <person name="Ohkuma M."/>
            <person name="Sakamoto M."/>
            <person name="Ohno K."/>
        </authorList>
    </citation>
    <scope>NUCLEOTIDE SEQUENCE [LARGE SCALE GENOMIC DNA]</scope>
    <source>
        <strain evidence="10 11">13CB11C</strain>
    </source>
</reference>
<keyword evidence="11" id="KW-1185">Reference proteome</keyword>
<dbReference type="EC" id="1.5.1.3" evidence="3 8"/>
<comment type="catalytic activity">
    <reaction evidence="8">
        <text>(6S)-5,6,7,8-tetrahydrofolate + NADP(+) = 7,8-dihydrofolate + NADPH + H(+)</text>
        <dbReference type="Rhea" id="RHEA:15009"/>
        <dbReference type="ChEBI" id="CHEBI:15378"/>
        <dbReference type="ChEBI" id="CHEBI:57451"/>
        <dbReference type="ChEBI" id="CHEBI:57453"/>
        <dbReference type="ChEBI" id="CHEBI:57783"/>
        <dbReference type="ChEBI" id="CHEBI:58349"/>
        <dbReference type="EC" id="1.5.1.3"/>
    </reaction>
</comment>
<evidence type="ECO:0000256" key="4">
    <source>
        <dbReference type="ARBA" id="ARBA00022563"/>
    </source>
</evidence>
<dbReference type="PANTHER" id="PTHR48069:SF3">
    <property type="entry name" value="DIHYDROFOLATE REDUCTASE"/>
    <property type="match status" value="1"/>
</dbReference>
<keyword evidence="6 8" id="KW-0560">Oxidoreductase</keyword>
<dbReference type="PANTHER" id="PTHR48069">
    <property type="entry name" value="DIHYDROFOLATE REDUCTASE"/>
    <property type="match status" value="1"/>
</dbReference>
<dbReference type="Proteomes" id="UP001628220">
    <property type="component" value="Unassembled WGS sequence"/>
</dbReference>
<comment type="caution">
    <text evidence="10">The sequence shown here is derived from an EMBL/GenBank/DDBJ whole genome shotgun (WGS) entry which is preliminary data.</text>
</comment>
<proteinExistence type="inferred from homology"/>
<dbReference type="CDD" id="cd00209">
    <property type="entry name" value="DHFR"/>
    <property type="match status" value="1"/>
</dbReference>
<dbReference type="InterPro" id="IPR024072">
    <property type="entry name" value="DHFR-like_dom_sf"/>
</dbReference>
<dbReference type="EMBL" id="BAAFSF010000001">
    <property type="protein sequence ID" value="GAB1251060.1"/>
    <property type="molecule type" value="Genomic_DNA"/>
</dbReference>
<evidence type="ECO:0000256" key="6">
    <source>
        <dbReference type="ARBA" id="ARBA00023002"/>
    </source>
</evidence>
<comment type="function">
    <text evidence="7 8">Key enzyme in folate metabolism. Catalyzes an essential reaction for de novo glycine and purine synthesis, and for DNA precursor synthesis.</text>
</comment>
<evidence type="ECO:0000256" key="3">
    <source>
        <dbReference type="ARBA" id="ARBA00012856"/>
    </source>
</evidence>
<comment type="pathway">
    <text evidence="1 8">Cofactor biosynthesis; tetrahydrofolate biosynthesis; 5,6,7,8-tetrahydrofolate from 7,8-dihydrofolate: step 1/1.</text>
</comment>
<evidence type="ECO:0000256" key="5">
    <source>
        <dbReference type="ARBA" id="ARBA00022857"/>
    </source>
</evidence>
<keyword evidence="4 8" id="KW-0554">One-carbon metabolism</keyword>
<dbReference type="RefSeq" id="WP_411914876.1">
    <property type="nucleotide sequence ID" value="NZ_BAAFSF010000001.1"/>
</dbReference>
<dbReference type="InterPro" id="IPR001796">
    <property type="entry name" value="DHFR_dom"/>
</dbReference>
<sequence>MTISIIVAEGLDRAIGRDNDLLWRLSGDLKRFKATTMGHTILMGRNTYASLPKGALPGRRNVVVSTQISTLPDADVFASVEEALGNIRQAGETELFVIGGAMLYRTMLPYTDRLYLTTVEAYFPDADAHFPEIDFSEWKQCGKEEYFEADERNEYSVRVALYERKAATKKEFIESSNE</sequence>
<evidence type="ECO:0000256" key="1">
    <source>
        <dbReference type="ARBA" id="ARBA00004903"/>
    </source>
</evidence>
<evidence type="ECO:0000256" key="2">
    <source>
        <dbReference type="ARBA" id="ARBA00009539"/>
    </source>
</evidence>
<evidence type="ECO:0000313" key="10">
    <source>
        <dbReference type="EMBL" id="GAB1251060.1"/>
    </source>
</evidence>
<protein>
    <recommendedName>
        <fullName evidence="3 8">Dihydrofolate reductase</fullName>
        <ecNumber evidence="3 8">1.5.1.3</ecNumber>
    </recommendedName>
</protein>
<dbReference type="PROSITE" id="PS51330">
    <property type="entry name" value="DHFR_2"/>
    <property type="match status" value="1"/>
</dbReference>
<evidence type="ECO:0000256" key="8">
    <source>
        <dbReference type="PIRNR" id="PIRNR000194"/>
    </source>
</evidence>